<dbReference type="STRING" id="1086013.SAMN05421774_106116"/>
<evidence type="ECO:0000256" key="5">
    <source>
        <dbReference type="ARBA" id="ARBA00067668"/>
    </source>
</evidence>
<evidence type="ECO:0000313" key="8">
    <source>
        <dbReference type="EMBL" id="SIT13792.1"/>
    </source>
</evidence>
<comment type="catalytic activity">
    <reaction evidence="3">
        <text>3-(methylsulfanyl)propanoate + ATP + CoA = 3-(methylsulfanyl)propanoyl-CoA + AMP + diphosphate</text>
        <dbReference type="Rhea" id="RHEA:43052"/>
        <dbReference type="ChEBI" id="CHEBI:30616"/>
        <dbReference type="ChEBI" id="CHEBI:33019"/>
        <dbReference type="ChEBI" id="CHEBI:49016"/>
        <dbReference type="ChEBI" id="CHEBI:57287"/>
        <dbReference type="ChEBI" id="CHEBI:82815"/>
        <dbReference type="ChEBI" id="CHEBI:456215"/>
        <dbReference type="EC" id="6.2.1.44"/>
    </reaction>
    <physiologicalReaction direction="left-to-right" evidence="3">
        <dbReference type="Rhea" id="RHEA:43053"/>
    </physiologicalReaction>
</comment>
<dbReference type="EC" id="6.2.1.44" evidence="4"/>
<evidence type="ECO:0000256" key="3">
    <source>
        <dbReference type="ARBA" id="ARBA00051915"/>
    </source>
</evidence>
<dbReference type="PANTHER" id="PTHR43201:SF5">
    <property type="entry name" value="MEDIUM-CHAIN ACYL-COA LIGASE ACSF2, MITOCHONDRIAL"/>
    <property type="match status" value="1"/>
</dbReference>
<dbReference type="InterPro" id="IPR045851">
    <property type="entry name" value="AMP-bd_C_sf"/>
</dbReference>
<accession>A0A1N7PT98</accession>
<dbReference type="GO" id="GO:0031956">
    <property type="term" value="F:medium-chain fatty acid-CoA ligase activity"/>
    <property type="evidence" value="ECO:0007669"/>
    <property type="project" value="TreeGrafter"/>
</dbReference>
<dbReference type="PANTHER" id="PTHR43201">
    <property type="entry name" value="ACYL-COA SYNTHETASE"/>
    <property type="match status" value="1"/>
</dbReference>
<dbReference type="PROSITE" id="PS00455">
    <property type="entry name" value="AMP_BINDING"/>
    <property type="match status" value="1"/>
</dbReference>
<dbReference type="InterPro" id="IPR042099">
    <property type="entry name" value="ANL_N_sf"/>
</dbReference>
<name>A0A1N7PT98_9RHOB</name>
<feature type="domain" description="AMP-dependent synthetase/ligase" evidence="6">
    <location>
        <begin position="10"/>
        <end position="352"/>
    </location>
</feature>
<dbReference type="Pfam" id="PF13193">
    <property type="entry name" value="AMP-binding_C"/>
    <property type="match status" value="1"/>
</dbReference>
<evidence type="ECO:0000256" key="2">
    <source>
        <dbReference type="ARBA" id="ARBA00022598"/>
    </source>
</evidence>
<dbReference type="Gene3D" id="3.30.300.30">
    <property type="match status" value="1"/>
</dbReference>
<evidence type="ECO:0000259" key="7">
    <source>
        <dbReference type="Pfam" id="PF13193"/>
    </source>
</evidence>
<dbReference type="Gene3D" id="3.40.50.12780">
    <property type="entry name" value="N-terminal domain of ligase-like"/>
    <property type="match status" value="1"/>
</dbReference>
<dbReference type="EMBL" id="FTOT01000006">
    <property type="protein sequence ID" value="SIT13792.1"/>
    <property type="molecule type" value="Genomic_DNA"/>
</dbReference>
<evidence type="ECO:0000259" key="6">
    <source>
        <dbReference type="Pfam" id="PF00501"/>
    </source>
</evidence>
<keyword evidence="9" id="KW-1185">Reference proteome</keyword>
<dbReference type="InterPro" id="IPR025110">
    <property type="entry name" value="AMP-bd_C"/>
</dbReference>
<keyword evidence="2" id="KW-0436">Ligase</keyword>
<protein>
    <recommendedName>
        <fullName evidence="5">3-methylmercaptopropionyl-CoA ligase</fullName>
        <ecNumber evidence="4">6.2.1.44</ecNumber>
    </recommendedName>
</protein>
<dbReference type="RefSeq" id="WP_076532596.1">
    <property type="nucleotide sequence ID" value="NZ_BMEH01000006.1"/>
</dbReference>
<evidence type="ECO:0000256" key="1">
    <source>
        <dbReference type="ARBA" id="ARBA00006432"/>
    </source>
</evidence>
<dbReference type="InterPro" id="IPR000873">
    <property type="entry name" value="AMP-dep_synth/lig_dom"/>
</dbReference>
<dbReference type="AlphaFoldDB" id="A0A1N7PT98"/>
<dbReference type="InterPro" id="IPR020845">
    <property type="entry name" value="AMP-binding_CS"/>
</dbReference>
<dbReference type="GO" id="GO:0006631">
    <property type="term" value="P:fatty acid metabolic process"/>
    <property type="evidence" value="ECO:0007669"/>
    <property type="project" value="TreeGrafter"/>
</dbReference>
<organism evidence="8 9">
    <name type="scientific">Gemmobacter megaterium</name>
    <dbReference type="NCBI Taxonomy" id="1086013"/>
    <lineage>
        <taxon>Bacteria</taxon>
        <taxon>Pseudomonadati</taxon>
        <taxon>Pseudomonadota</taxon>
        <taxon>Alphaproteobacteria</taxon>
        <taxon>Rhodobacterales</taxon>
        <taxon>Paracoccaceae</taxon>
        <taxon>Gemmobacter</taxon>
    </lineage>
</organism>
<evidence type="ECO:0000256" key="4">
    <source>
        <dbReference type="ARBA" id="ARBA00066616"/>
    </source>
</evidence>
<evidence type="ECO:0000313" key="9">
    <source>
        <dbReference type="Proteomes" id="UP000186141"/>
    </source>
</evidence>
<dbReference type="SUPFAM" id="SSF56801">
    <property type="entry name" value="Acetyl-CoA synthetase-like"/>
    <property type="match status" value="1"/>
</dbReference>
<dbReference type="Proteomes" id="UP000186141">
    <property type="component" value="Unassembled WGS sequence"/>
</dbReference>
<dbReference type="Pfam" id="PF00501">
    <property type="entry name" value="AMP-binding"/>
    <property type="match status" value="1"/>
</dbReference>
<proteinExistence type="inferred from homology"/>
<sequence>MAIAPDLSARRAALTPHARAFTDHATGRSWTFCEVDDQANRLAAALRPLGQGARVGLLCFNRAEGFVALFAAAKAGVILCPLNWRAPLLEMRAVAASVGISALIHDVDHYGMAAALAPDLPRLAMRPTGGFALAEAPPMIAALDEDAPWYLLFTSGTTGAPKAVIQTPRMAQAVAVNLAQAMGLTAMDQSVCYLPLFHTAGINLFTLPLFQWGGHSHILPRFDADRLLELIASGGVTQFFGVPTIWQTFAAHPGLDAAGLGRLRGLASGGATLPGDLIRRFAEQGAVIRNGFGMTETGPTGFLIDTEAALTRVGSVGKPQMLTEARLDGVPDDQPGEGELLMRGATITPGYYGNPSATEAAFHDGWLRTGDVARRDADGYYTIVDRLKDMFVSGGENVWPAEVEQVLAAHPAVAEAAVVGAADAKWGEAGIAFVILNAAGTTTPEILRQWCRDHLAAFKIPRDVRLVADLPRTPSGKIRKAVLKAQV</sequence>
<dbReference type="FunFam" id="3.30.300.30:FF:000008">
    <property type="entry name" value="2,3-dihydroxybenzoate-AMP ligase"/>
    <property type="match status" value="1"/>
</dbReference>
<comment type="similarity">
    <text evidence="1">Belongs to the ATP-dependent AMP-binding enzyme family.</text>
</comment>
<feature type="domain" description="AMP-binding enzyme C-terminal" evidence="7">
    <location>
        <begin position="402"/>
        <end position="477"/>
    </location>
</feature>
<gene>
    <name evidence="8" type="ORF">SAMN05421774_106116</name>
</gene>
<reference evidence="8 9" key="1">
    <citation type="submission" date="2017-01" db="EMBL/GenBank/DDBJ databases">
        <authorList>
            <person name="Mah S.A."/>
            <person name="Swanson W.J."/>
            <person name="Moy G.W."/>
            <person name="Vacquier V.D."/>
        </authorList>
    </citation>
    <scope>NUCLEOTIDE SEQUENCE [LARGE SCALE GENOMIC DNA]</scope>
    <source>
        <strain evidence="8 9">DSM 26375</strain>
    </source>
</reference>
<dbReference type="OrthoDB" id="9803968at2"/>